<dbReference type="AlphaFoldDB" id="A0A0C3ALU4"/>
<feature type="non-terminal residue" evidence="2">
    <location>
        <position position="1"/>
    </location>
</feature>
<feature type="compositionally biased region" description="Pro residues" evidence="1">
    <location>
        <begin position="50"/>
        <end position="66"/>
    </location>
</feature>
<dbReference type="HOGENOM" id="CLU_1272947_0_0_1"/>
<feature type="region of interest" description="Disordered" evidence="1">
    <location>
        <begin position="40"/>
        <end position="72"/>
    </location>
</feature>
<dbReference type="EMBL" id="KN824458">
    <property type="protein sequence ID" value="KIM20241.1"/>
    <property type="molecule type" value="Genomic_DNA"/>
</dbReference>
<accession>A0A0C3ALU4</accession>
<evidence type="ECO:0000256" key="1">
    <source>
        <dbReference type="SAM" id="MobiDB-lite"/>
    </source>
</evidence>
<name>A0A0C3ALU4_SERVB</name>
<proteinExistence type="predicted"/>
<feature type="compositionally biased region" description="Polar residues" evidence="1">
    <location>
        <begin position="139"/>
        <end position="156"/>
    </location>
</feature>
<organism evidence="2 3">
    <name type="scientific">Serendipita vermifera MAFF 305830</name>
    <dbReference type="NCBI Taxonomy" id="933852"/>
    <lineage>
        <taxon>Eukaryota</taxon>
        <taxon>Fungi</taxon>
        <taxon>Dikarya</taxon>
        <taxon>Basidiomycota</taxon>
        <taxon>Agaricomycotina</taxon>
        <taxon>Agaricomycetes</taxon>
        <taxon>Sebacinales</taxon>
        <taxon>Serendipitaceae</taxon>
        <taxon>Serendipita</taxon>
    </lineage>
</organism>
<keyword evidence="3" id="KW-1185">Reference proteome</keyword>
<dbReference type="Proteomes" id="UP000054097">
    <property type="component" value="Unassembled WGS sequence"/>
</dbReference>
<evidence type="ECO:0000313" key="2">
    <source>
        <dbReference type="EMBL" id="KIM20241.1"/>
    </source>
</evidence>
<feature type="region of interest" description="Disordered" evidence="1">
    <location>
        <begin position="88"/>
        <end position="212"/>
    </location>
</feature>
<gene>
    <name evidence="2" type="ORF">M408DRAFT_334065</name>
</gene>
<reference evidence="3" key="2">
    <citation type="submission" date="2015-01" db="EMBL/GenBank/DDBJ databases">
        <title>Evolutionary Origins and Diversification of the Mycorrhizal Mutualists.</title>
        <authorList>
            <consortium name="DOE Joint Genome Institute"/>
            <consortium name="Mycorrhizal Genomics Consortium"/>
            <person name="Kohler A."/>
            <person name="Kuo A."/>
            <person name="Nagy L.G."/>
            <person name="Floudas D."/>
            <person name="Copeland A."/>
            <person name="Barry K.W."/>
            <person name="Cichocki N."/>
            <person name="Veneault-Fourrey C."/>
            <person name="LaButti K."/>
            <person name="Lindquist E.A."/>
            <person name="Lipzen A."/>
            <person name="Lundell T."/>
            <person name="Morin E."/>
            <person name="Murat C."/>
            <person name="Riley R."/>
            <person name="Ohm R."/>
            <person name="Sun H."/>
            <person name="Tunlid A."/>
            <person name="Henrissat B."/>
            <person name="Grigoriev I.V."/>
            <person name="Hibbett D.S."/>
            <person name="Martin F."/>
        </authorList>
    </citation>
    <scope>NUCLEOTIDE SEQUENCE [LARGE SCALE GENOMIC DNA]</scope>
    <source>
        <strain evidence="3">MAFF 305830</strain>
    </source>
</reference>
<evidence type="ECO:0000313" key="3">
    <source>
        <dbReference type="Proteomes" id="UP000054097"/>
    </source>
</evidence>
<sequence length="212" mass="22198">VASAPPGGDAVATAPLAPSFDEVDEWDAAHQLQLVDANAGSATRMESVEAPPPSVNAFPALPPPPTSTSSLSTDVTSYRLGAVWTGLNAPVPRAPSAPPLDAAGLLPSAPPPVEDDDQVASAPSAPPAWDDEELERDGTANTEQRVENAQNQSTNHETSHESRAQMASANDESDGDGTDSAPHTPPNIDVPRWSDTFRTRAQERVGLPRYEP</sequence>
<reference evidence="2 3" key="1">
    <citation type="submission" date="2014-04" db="EMBL/GenBank/DDBJ databases">
        <authorList>
            <consortium name="DOE Joint Genome Institute"/>
            <person name="Kuo A."/>
            <person name="Zuccaro A."/>
            <person name="Kohler A."/>
            <person name="Nagy L.G."/>
            <person name="Floudas D."/>
            <person name="Copeland A."/>
            <person name="Barry K.W."/>
            <person name="Cichocki N."/>
            <person name="Veneault-Fourrey C."/>
            <person name="LaButti K."/>
            <person name="Lindquist E.A."/>
            <person name="Lipzen A."/>
            <person name="Lundell T."/>
            <person name="Morin E."/>
            <person name="Murat C."/>
            <person name="Sun H."/>
            <person name="Tunlid A."/>
            <person name="Henrissat B."/>
            <person name="Grigoriev I.V."/>
            <person name="Hibbett D.S."/>
            <person name="Martin F."/>
            <person name="Nordberg H.P."/>
            <person name="Cantor M.N."/>
            <person name="Hua S.X."/>
        </authorList>
    </citation>
    <scope>NUCLEOTIDE SEQUENCE [LARGE SCALE GENOMIC DNA]</scope>
    <source>
        <strain evidence="2 3">MAFF 305830</strain>
    </source>
</reference>
<protein>
    <submittedName>
        <fullName evidence="2">Uncharacterized protein</fullName>
    </submittedName>
</protein>